<keyword evidence="1" id="KW-0249">Electron transport</keyword>
<sequence length="254" mass="26523">MMPPQLKIAALVSVGRNPASGAPRAARNDVLALDAALALAPEVSVLHAGDAAPALYDYLAYGAANVEVLPLPAGADALAPLAARVAGYDLILCGQRAEAGQGSGTLPYRLAKALNMPVVSAALEITLLGDEAEIVQFLPKGQRRVVRVSLPAVIALHPLAPRAPRYVYASLRAGRLLSAPALVAAPLPASPWQSEPAVKKPQRLKPLETRQGHARLLGAIATESKGGALVREGSAAEKARAILDYLRTNRLIEF</sequence>
<dbReference type="SUPFAM" id="SSF52402">
    <property type="entry name" value="Adenine nucleotide alpha hydrolases-like"/>
    <property type="match status" value="1"/>
</dbReference>
<keyword evidence="1" id="KW-0813">Transport</keyword>
<protein>
    <submittedName>
        <fullName evidence="3">Electron transfer flavoprotein subunit beta</fullName>
    </submittedName>
</protein>
<keyword evidence="4" id="KW-1185">Reference proteome</keyword>
<dbReference type="Proteomes" id="UP001156641">
    <property type="component" value="Unassembled WGS sequence"/>
</dbReference>
<accession>A0ABQ6A7I9</accession>
<evidence type="ECO:0000313" key="4">
    <source>
        <dbReference type="Proteomes" id="UP001156641"/>
    </source>
</evidence>
<feature type="domain" description="Electron transfer flavoprotein alpha/beta-subunit N-terminal" evidence="2">
    <location>
        <begin position="14"/>
        <end position="186"/>
    </location>
</feature>
<name>A0ABQ6A7I9_9PROT</name>
<proteinExistence type="predicted"/>
<dbReference type="SMART" id="SM00893">
    <property type="entry name" value="ETF"/>
    <property type="match status" value="1"/>
</dbReference>
<comment type="caution">
    <text evidence="3">The sequence shown here is derived from an EMBL/GenBank/DDBJ whole genome shotgun (WGS) entry which is preliminary data.</text>
</comment>
<dbReference type="InterPro" id="IPR014730">
    <property type="entry name" value="ETF_a/b_N"/>
</dbReference>
<dbReference type="Gene3D" id="3.40.50.620">
    <property type="entry name" value="HUPs"/>
    <property type="match status" value="1"/>
</dbReference>
<gene>
    <name evidence="3" type="ORF">GCM10010909_19410</name>
</gene>
<evidence type="ECO:0000259" key="2">
    <source>
        <dbReference type="SMART" id="SM00893"/>
    </source>
</evidence>
<dbReference type="RefSeq" id="WP_284257989.1">
    <property type="nucleotide sequence ID" value="NZ_BSOS01000065.1"/>
</dbReference>
<evidence type="ECO:0000313" key="3">
    <source>
        <dbReference type="EMBL" id="GLR67260.1"/>
    </source>
</evidence>
<reference evidence="4" key="1">
    <citation type="journal article" date="2019" name="Int. J. Syst. Evol. Microbiol.">
        <title>The Global Catalogue of Microorganisms (GCM) 10K type strain sequencing project: providing services to taxonomists for standard genome sequencing and annotation.</title>
        <authorList>
            <consortium name="The Broad Institute Genomics Platform"/>
            <consortium name="The Broad Institute Genome Sequencing Center for Infectious Disease"/>
            <person name="Wu L."/>
            <person name="Ma J."/>
        </authorList>
    </citation>
    <scope>NUCLEOTIDE SEQUENCE [LARGE SCALE GENOMIC DNA]</scope>
    <source>
        <strain evidence="4">NBRC 112502</strain>
    </source>
</reference>
<dbReference type="Pfam" id="PF01012">
    <property type="entry name" value="ETF"/>
    <property type="match status" value="1"/>
</dbReference>
<dbReference type="EMBL" id="BSOS01000065">
    <property type="protein sequence ID" value="GLR67260.1"/>
    <property type="molecule type" value="Genomic_DNA"/>
</dbReference>
<organism evidence="3 4">
    <name type="scientific">Acidocella aquatica</name>
    <dbReference type="NCBI Taxonomy" id="1922313"/>
    <lineage>
        <taxon>Bacteria</taxon>
        <taxon>Pseudomonadati</taxon>
        <taxon>Pseudomonadota</taxon>
        <taxon>Alphaproteobacteria</taxon>
        <taxon>Acetobacterales</taxon>
        <taxon>Acidocellaceae</taxon>
        <taxon>Acidocella</taxon>
    </lineage>
</organism>
<dbReference type="InterPro" id="IPR014729">
    <property type="entry name" value="Rossmann-like_a/b/a_fold"/>
</dbReference>
<evidence type="ECO:0000256" key="1">
    <source>
        <dbReference type="ARBA" id="ARBA00022982"/>
    </source>
</evidence>